<dbReference type="EMBL" id="JALJOS010000016">
    <property type="protein sequence ID" value="KAK9828362.1"/>
    <property type="molecule type" value="Genomic_DNA"/>
</dbReference>
<accession>A0AAW1R501</accession>
<gene>
    <name evidence="1" type="ORF">WJX74_010946</name>
</gene>
<evidence type="ECO:0000313" key="1">
    <source>
        <dbReference type="EMBL" id="KAK9828362.1"/>
    </source>
</evidence>
<dbReference type="Proteomes" id="UP001438707">
    <property type="component" value="Unassembled WGS sequence"/>
</dbReference>
<evidence type="ECO:0000313" key="2">
    <source>
        <dbReference type="Proteomes" id="UP001438707"/>
    </source>
</evidence>
<protein>
    <submittedName>
        <fullName evidence="1">Uncharacterized protein</fullName>
    </submittedName>
</protein>
<reference evidence="1 2" key="1">
    <citation type="journal article" date="2024" name="Nat. Commun.">
        <title>Phylogenomics reveals the evolutionary origins of lichenization in chlorophyte algae.</title>
        <authorList>
            <person name="Puginier C."/>
            <person name="Libourel C."/>
            <person name="Otte J."/>
            <person name="Skaloud P."/>
            <person name="Haon M."/>
            <person name="Grisel S."/>
            <person name="Petersen M."/>
            <person name="Berrin J.G."/>
            <person name="Delaux P.M."/>
            <person name="Dal Grande F."/>
            <person name="Keller J."/>
        </authorList>
    </citation>
    <scope>NUCLEOTIDE SEQUENCE [LARGE SCALE GENOMIC DNA]</scope>
    <source>
        <strain evidence="1 2">SAG 2145</strain>
    </source>
</reference>
<dbReference type="AlphaFoldDB" id="A0AAW1R501"/>
<sequence>MANLAKSVHLLDMNLSRKSLDAWKALDDSLCSSTCSQPLHASFNRKVLPVPEDIERSHSHHCMLTLRPFGYHFRNQSLNQLMASLFDQIPLAVRRSGLPEVSLDRFDLFHAHLFIADEIGAGLLFHASEYPALGPTFRYNLGFCQVDSRLQYSEAKMSWRNLVFIKGRLFAIDLTEGSFLFSRILSKDLCPFRTAQDHDFGRVVADVNYFPQLQQSKKPSLYICEY</sequence>
<dbReference type="PANTHER" id="PTHR35759:SF1">
    <property type="entry name" value="OS07G0673000 PROTEIN"/>
    <property type="match status" value="1"/>
</dbReference>
<keyword evidence="2" id="KW-1185">Reference proteome</keyword>
<name>A0AAW1R501_9CHLO</name>
<organism evidence="1 2">
    <name type="scientific">Apatococcus lobatus</name>
    <dbReference type="NCBI Taxonomy" id="904363"/>
    <lineage>
        <taxon>Eukaryota</taxon>
        <taxon>Viridiplantae</taxon>
        <taxon>Chlorophyta</taxon>
        <taxon>core chlorophytes</taxon>
        <taxon>Trebouxiophyceae</taxon>
        <taxon>Chlorellales</taxon>
        <taxon>Chlorellaceae</taxon>
        <taxon>Apatococcus</taxon>
    </lineage>
</organism>
<proteinExistence type="predicted"/>
<comment type="caution">
    <text evidence="1">The sequence shown here is derived from an EMBL/GenBank/DDBJ whole genome shotgun (WGS) entry which is preliminary data.</text>
</comment>
<dbReference type="PANTHER" id="PTHR35759">
    <property type="entry name" value="BNAA09G03860D PROTEIN"/>
    <property type="match status" value="1"/>
</dbReference>